<name>A0A449B4K5_9BACT</name>
<accession>A0A449B4K5</accession>
<dbReference type="AlphaFoldDB" id="A0A449B4K5"/>
<dbReference type="GO" id="GO:0008897">
    <property type="term" value="F:holo-[acyl-carrier-protein] synthase activity"/>
    <property type="evidence" value="ECO:0007669"/>
    <property type="project" value="InterPro"/>
</dbReference>
<dbReference type="InterPro" id="IPR008278">
    <property type="entry name" value="4-PPantetheinyl_Trfase_dom"/>
</dbReference>
<organism evidence="5 6">
    <name type="scientific">Mycoplasmopsis maculosa</name>
    <dbReference type="NCBI Taxonomy" id="114885"/>
    <lineage>
        <taxon>Bacteria</taxon>
        <taxon>Bacillati</taxon>
        <taxon>Mycoplasmatota</taxon>
        <taxon>Mycoplasmoidales</taxon>
        <taxon>Metamycoplasmataceae</taxon>
        <taxon>Mycoplasmopsis</taxon>
    </lineage>
</organism>
<dbReference type="GO" id="GO:0006633">
    <property type="term" value="P:fatty acid biosynthetic process"/>
    <property type="evidence" value="ECO:0007669"/>
    <property type="project" value="InterPro"/>
</dbReference>
<evidence type="ECO:0000256" key="1">
    <source>
        <dbReference type="ARBA" id="ARBA00022679"/>
    </source>
</evidence>
<evidence type="ECO:0000256" key="2">
    <source>
        <dbReference type="ARBA" id="ARBA00022723"/>
    </source>
</evidence>
<keyword evidence="6" id="KW-1185">Reference proteome</keyword>
<feature type="domain" description="4'-phosphopantetheinyl transferase" evidence="4">
    <location>
        <begin position="2"/>
        <end position="77"/>
    </location>
</feature>
<sequence length="100" mass="11864">MIGVDITNIKRFLNKDLNFVKRVLSKDEIEIYLRIKNEDSKAKFLARTWAIKEAIFKADNSYVNFNKITILKKEGRYFFEDFLISTSDEENFLIAFVTKK</sequence>
<keyword evidence="1" id="KW-0808">Transferase</keyword>
<protein>
    <submittedName>
        <fullName evidence="5">Holo-[acyl-carrier protein]synthase</fullName>
    </submittedName>
</protein>
<keyword evidence="2" id="KW-0479">Metal-binding</keyword>
<dbReference type="NCBIfam" id="TIGR00556">
    <property type="entry name" value="pantethn_trn"/>
    <property type="match status" value="1"/>
</dbReference>
<dbReference type="Pfam" id="PF01648">
    <property type="entry name" value="ACPS"/>
    <property type="match status" value="1"/>
</dbReference>
<evidence type="ECO:0000313" key="5">
    <source>
        <dbReference type="EMBL" id="VEU75522.1"/>
    </source>
</evidence>
<evidence type="ECO:0000256" key="3">
    <source>
        <dbReference type="ARBA" id="ARBA00022842"/>
    </source>
</evidence>
<gene>
    <name evidence="5" type="primary">acpS</name>
    <name evidence="5" type="ORF">NCTC10168_00444</name>
</gene>
<proteinExistence type="predicted"/>
<keyword evidence="3" id="KW-0460">Magnesium</keyword>
<evidence type="ECO:0000313" key="6">
    <source>
        <dbReference type="Proteomes" id="UP000290243"/>
    </source>
</evidence>
<dbReference type="OrthoDB" id="389495at2"/>
<reference evidence="5 6" key="1">
    <citation type="submission" date="2019-01" db="EMBL/GenBank/DDBJ databases">
        <authorList>
            <consortium name="Pathogen Informatics"/>
        </authorList>
    </citation>
    <scope>NUCLEOTIDE SEQUENCE [LARGE SCALE GENOMIC DNA]</scope>
    <source>
        <strain evidence="5 6">NCTC10168</strain>
    </source>
</reference>
<dbReference type="KEGG" id="mmau:NCTC10168_00444"/>
<evidence type="ECO:0000259" key="4">
    <source>
        <dbReference type="Pfam" id="PF01648"/>
    </source>
</evidence>
<dbReference type="RefSeq" id="WP_129646694.1">
    <property type="nucleotide sequence ID" value="NZ_LR215037.1"/>
</dbReference>
<dbReference type="EMBL" id="LR215037">
    <property type="protein sequence ID" value="VEU75522.1"/>
    <property type="molecule type" value="Genomic_DNA"/>
</dbReference>
<dbReference type="SUPFAM" id="SSF56214">
    <property type="entry name" value="4'-phosphopantetheinyl transferase"/>
    <property type="match status" value="1"/>
</dbReference>
<dbReference type="Proteomes" id="UP000290243">
    <property type="component" value="Chromosome"/>
</dbReference>
<dbReference type="Gene3D" id="3.90.470.20">
    <property type="entry name" value="4'-phosphopantetheinyl transferase domain"/>
    <property type="match status" value="1"/>
</dbReference>
<dbReference type="InterPro" id="IPR004568">
    <property type="entry name" value="Ppantetheine-prot_Trfase_dom"/>
</dbReference>
<dbReference type="GO" id="GO:0000287">
    <property type="term" value="F:magnesium ion binding"/>
    <property type="evidence" value="ECO:0007669"/>
    <property type="project" value="InterPro"/>
</dbReference>
<dbReference type="InterPro" id="IPR037143">
    <property type="entry name" value="4-PPantetheinyl_Trfase_dom_sf"/>
</dbReference>